<evidence type="ECO:0000256" key="13">
    <source>
        <dbReference type="ARBA" id="ARBA00023136"/>
    </source>
</evidence>
<dbReference type="FunFam" id="1.10.287.130:FF:000008">
    <property type="entry name" value="Two-component sensor histidine kinase"/>
    <property type="match status" value="1"/>
</dbReference>
<evidence type="ECO:0000256" key="9">
    <source>
        <dbReference type="ARBA" id="ARBA00022777"/>
    </source>
</evidence>
<dbReference type="Pfam" id="PF00512">
    <property type="entry name" value="HisKA"/>
    <property type="match status" value="1"/>
</dbReference>
<dbReference type="STRING" id="36849.OXPF_42930"/>
<dbReference type="RefSeq" id="WP_054877212.1">
    <property type="nucleotide sequence ID" value="NZ_LKET01000068.1"/>
</dbReference>
<dbReference type="InterPro" id="IPR005467">
    <property type="entry name" value="His_kinase_dom"/>
</dbReference>
<dbReference type="PATRIC" id="fig|36849.3.peg.4539"/>
<reference evidence="16 17" key="1">
    <citation type="submission" date="2015-09" db="EMBL/GenBank/DDBJ databases">
        <title>Genome sequence of Oxobacter pfennigii DSM 3222.</title>
        <authorList>
            <person name="Poehlein A."/>
            <person name="Bengelsdorf F.R."/>
            <person name="Schiel-Bengelsdorf B."/>
            <person name="Duerre P."/>
            <person name="Daniel R."/>
        </authorList>
    </citation>
    <scope>NUCLEOTIDE SEQUENCE [LARGE SCALE GENOMIC DNA]</scope>
    <source>
        <strain evidence="16 17">DSM 3222</strain>
    </source>
</reference>
<dbReference type="AlphaFoldDB" id="A0A0P8W4A9"/>
<organism evidence="16 17">
    <name type="scientific">Oxobacter pfennigii</name>
    <dbReference type="NCBI Taxonomy" id="36849"/>
    <lineage>
        <taxon>Bacteria</taxon>
        <taxon>Bacillati</taxon>
        <taxon>Bacillota</taxon>
        <taxon>Clostridia</taxon>
        <taxon>Eubacteriales</taxon>
        <taxon>Clostridiaceae</taxon>
        <taxon>Oxobacter</taxon>
    </lineage>
</organism>
<dbReference type="GO" id="GO:0005886">
    <property type="term" value="C:plasma membrane"/>
    <property type="evidence" value="ECO:0007669"/>
    <property type="project" value="UniProtKB-SubCell"/>
</dbReference>
<proteinExistence type="predicted"/>
<gene>
    <name evidence="16" type="primary">walK_2</name>
    <name evidence="16" type="ORF">OXPF_42930</name>
</gene>
<dbReference type="EC" id="2.7.13.3" evidence="3"/>
<dbReference type="OrthoDB" id="9792991at2"/>
<dbReference type="PANTHER" id="PTHR45528">
    <property type="entry name" value="SENSOR HISTIDINE KINASE CPXA"/>
    <property type="match status" value="1"/>
</dbReference>
<keyword evidence="7 14" id="KW-0812">Transmembrane</keyword>
<dbReference type="SMART" id="SM00387">
    <property type="entry name" value="HATPase_c"/>
    <property type="match status" value="1"/>
</dbReference>
<dbReference type="PROSITE" id="PS50109">
    <property type="entry name" value="HIS_KIN"/>
    <property type="match status" value="1"/>
</dbReference>
<keyword evidence="17" id="KW-1185">Reference proteome</keyword>
<dbReference type="InterPro" id="IPR036890">
    <property type="entry name" value="HATPase_C_sf"/>
</dbReference>
<evidence type="ECO:0000256" key="1">
    <source>
        <dbReference type="ARBA" id="ARBA00000085"/>
    </source>
</evidence>
<dbReference type="GO" id="GO:0000155">
    <property type="term" value="F:phosphorelay sensor kinase activity"/>
    <property type="evidence" value="ECO:0007669"/>
    <property type="project" value="InterPro"/>
</dbReference>
<keyword evidence="5" id="KW-0597">Phosphoprotein</keyword>
<evidence type="ECO:0000256" key="7">
    <source>
        <dbReference type="ARBA" id="ARBA00022692"/>
    </source>
</evidence>
<feature type="domain" description="Histidine kinase" evidence="15">
    <location>
        <begin position="441"/>
        <end position="655"/>
    </location>
</feature>
<keyword evidence="13 14" id="KW-0472">Membrane</keyword>
<feature type="transmembrane region" description="Helical" evidence="14">
    <location>
        <begin position="329"/>
        <end position="348"/>
    </location>
</feature>
<dbReference type="Gene3D" id="3.30.565.10">
    <property type="entry name" value="Histidine kinase-like ATPase, C-terminal domain"/>
    <property type="match status" value="1"/>
</dbReference>
<keyword evidence="12" id="KW-0902">Two-component regulatory system</keyword>
<evidence type="ECO:0000256" key="8">
    <source>
        <dbReference type="ARBA" id="ARBA00022741"/>
    </source>
</evidence>
<dbReference type="CDD" id="cd00082">
    <property type="entry name" value="HisKA"/>
    <property type="match status" value="1"/>
</dbReference>
<dbReference type="SUPFAM" id="SSF47384">
    <property type="entry name" value="Homodimeric domain of signal transducing histidine kinase"/>
    <property type="match status" value="1"/>
</dbReference>
<keyword evidence="10" id="KW-0067">ATP-binding</keyword>
<evidence type="ECO:0000313" key="17">
    <source>
        <dbReference type="Proteomes" id="UP000050326"/>
    </source>
</evidence>
<feature type="transmembrane region" description="Helical" evidence="14">
    <location>
        <begin position="20"/>
        <end position="39"/>
    </location>
</feature>
<feature type="transmembrane region" description="Helical" evidence="14">
    <location>
        <begin position="270"/>
        <end position="292"/>
    </location>
</feature>
<evidence type="ECO:0000256" key="2">
    <source>
        <dbReference type="ARBA" id="ARBA00004651"/>
    </source>
</evidence>
<keyword evidence="9 16" id="KW-0418">Kinase</keyword>
<evidence type="ECO:0000256" key="14">
    <source>
        <dbReference type="SAM" id="Phobius"/>
    </source>
</evidence>
<evidence type="ECO:0000256" key="4">
    <source>
        <dbReference type="ARBA" id="ARBA00022475"/>
    </source>
</evidence>
<dbReference type="InterPro" id="IPR003661">
    <property type="entry name" value="HisK_dim/P_dom"/>
</dbReference>
<dbReference type="Gene3D" id="1.10.287.130">
    <property type="match status" value="1"/>
</dbReference>
<evidence type="ECO:0000256" key="11">
    <source>
        <dbReference type="ARBA" id="ARBA00022989"/>
    </source>
</evidence>
<dbReference type="InterPro" id="IPR036097">
    <property type="entry name" value="HisK_dim/P_sf"/>
</dbReference>
<evidence type="ECO:0000256" key="6">
    <source>
        <dbReference type="ARBA" id="ARBA00022679"/>
    </source>
</evidence>
<dbReference type="InterPro" id="IPR003594">
    <property type="entry name" value="HATPase_dom"/>
</dbReference>
<comment type="catalytic activity">
    <reaction evidence="1">
        <text>ATP + protein L-histidine = ADP + protein N-phospho-L-histidine.</text>
        <dbReference type="EC" id="2.7.13.3"/>
    </reaction>
</comment>
<evidence type="ECO:0000256" key="3">
    <source>
        <dbReference type="ARBA" id="ARBA00012438"/>
    </source>
</evidence>
<comment type="caution">
    <text evidence="16">The sequence shown here is derived from an EMBL/GenBank/DDBJ whole genome shotgun (WGS) entry which is preliminary data.</text>
</comment>
<protein>
    <recommendedName>
        <fullName evidence="3">histidine kinase</fullName>
        <ecNumber evidence="3">2.7.13.3</ecNumber>
    </recommendedName>
</protein>
<dbReference type="GO" id="GO:0005524">
    <property type="term" value="F:ATP binding"/>
    <property type="evidence" value="ECO:0007669"/>
    <property type="project" value="UniProtKB-KW"/>
</dbReference>
<feature type="transmembrane region" description="Helical" evidence="14">
    <location>
        <begin position="354"/>
        <end position="373"/>
    </location>
</feature>
<feature type="transmembrane region" description="Helical" evidence="14">
    <location>
        <begin position="304"/>
        <end position="322"/>
    </location>
</feature>
<keyword evidence="8" id="KW-0547">Nucleotide-binding</keyword>
<dbReference type="PANTHER" id="PTHR45528:SF1">
    <property type="entry name" value="SENSOR HISTIDINE KINASE CPXA"/>
    <property type="match status" value="1"/>
</dbReference>
<keyword evidence="11 14" id="KW-1133">Transmembrane helix</keyword>
<dbReference type="SMART" id="SM00388">
    <property type="entry name" value="HisKA"/>
    <property type="match status" value="1"/>
</dbReference>
<keyword evidence="4" id="KW-1003">Cell membrane</keyword>
<feature type="transmembrane region" description="Helical" evidence="14">
    <location>
        <begin position="238"/>
        <end position="258"/>
    </location>
</feature>
<name>A0A0P8W4A9_9CLOT</name>
<evidence type="ECO:0000256" key="10">
    <source>
        <dbReference type="ARBA" id="ARBA00022840"/>
    </source>
</evidence>
<dbReference type="EMBL" id="LKET01000068">
    <property type="protein sequence ID" value="KPU42508.1"/>
    <property type="molecule type" value="Genomic_DNA"/>
</dbReference>
<dbReference type="SUPFAM" id="SSF55874">
    <property type="entry name" value="ATPase domain of HSP90 chaperone/DNA topoisomerase II/histidine kinase"/>
    <property type="match status" value="1"/>
</dbReference>
<accession>A0A0P8W4A9</accession>
<comment type="subcellular location">
    <subcellularLocation>
        <location evidence="2">Cell membrane</location>
        <topology evidence="2">Multi-pass membrane protein</topology>
    </subcellularLocation>
</comment>
<dbReference type="Pfam" id="PF02518">
    <property type="entry name" value="HATPase_c"/>
    <property type="match status" value="1"/>
</dbReference>
<feature type="transmembrane region" description="Helical" evidence="14">
    <location>
        <begin position="195"/>
        <end position="218"/>
    </location>
</feature>
<evidence type="ECO:0000259" key="15">
    <source>
        <dbReference type="PROSITE" id="PS50109"/>
    </source>
</evidence>
<evidence type="ECO:0000256" key="5">
    <source>
        <dbReference type="ARBA" id="ARBA00022553"/>
    </source>
</evidence>
<sequence>MDTKSRSINYSRGAKFTAAFIIWLCSIIAVGSLFLFGNYGEYIRSNNYYDTYRFQDSFSNLVHNAVEMNVVLRNEESIRNSGNHREVISDNLSRLRRAKNNISQAVNFLYLLKNTETGEIITNVPESNAESFINSQKYFVYANKWEDSFYNYLQDDISAMLANTPYEVTAAVRTQFIEGDSFYDEYKTYTLVKQYYPYCLGAMAASILIAIITFIYLACVTGRHEKGGGINFTAIDRLYTDVSTVLIIIIFFLSLDLARSMGYIGLGESLITVMIIFAVDMVIALVYLLSIIRQIKGKRLFKHTLIYKILLGIFKLFLLCFSGRLFKPWLLILLLVYAGINSILFGITVTGGSIGVFIFLQLPLNIAVLYFASKSLLSLTTIMEASREISSGNLDYPLDSTKISAVFKSFSQDIQSIQGGLKKAVQKAIKDERMKTDLITNVSHDLKTPLTSIINYVDLLKKEELDNETAAGYVAVLDEKSSKLKTLIEDLMEASKASSGNLSVKEEKIVLNELITQSVGEYEEKLNAAGLDIRISEPEEKIYVAADGSHMWRIVGNLLSNVAKYSMANSRVYINIDKNGKYGTLTIKNMSAHPLNISPDQLTERFVRGDESRTTEGSGLGLSIAQSLITLQGGKFSIDIDGDLFKATLSMPLYM</sequence>
<evidence type="ECO:0000313" key="16">
    <source>
        <dbReference type="EMBL" id="KPU42508.1"/>
    </source>
</evidence>
<dbReference type="InterPro" id="IPR050398">
    <property type="entry name" value="HssS/ArlS-like"/>
</dbReference>
<evidence type="ECO:0000256" key="12">
    <source>
        <dbReference type="ARBA" id="ARBA00023012"/>
    </source>
</evidence>
<keyword evidence="6 16" id="KW-0808">Transferase</keyword>
<dbReference type="Proteomes" id="UP000050326">
    <property type="component" value="Unassembled WGS sequence"/>
</dbReference>